<dbReference type="Pfam" id="PF07081">
    <property type="entry name" value="DUF1349"/>
    <property type="match status" value="1"/>
</dbReference>
<reference evidence="1" key="1">
    <citation type="submission" date="2023-01" db="EMBL/GenBank/DDBJ databases">
        <title>The growth and conidiation of Purpureocillium lavendulum are regulated by nitrogen source and histone H3K14 acetylation.</title>
        <authorList>
            <person name="Tang P."/>
            <person name="Han J."/>
            <person name="Zhang C."/>
            <person name="Tang P."/>
            <person name="Qi F."/>
            <person name="Zhang K."/>
            <person name="Liang L."/>
        </authorList>
    </citation>
    <scope>NUCLEOTIDE SEQUENCE</scope>
    <source>
        <strain evidence="1">YMF1.00683</strain>
    </source>
</reference>
<dbReference type="Gene3D" id="2.60.120.200">
    <property type="match status" value="1"/>
</dbReference>
<protein>
    <submittedName>
        <fullName evidence="1">Uncharacterized protein</fullName>
    </submittedName>
</protein>
<dbReference type="Proteomes" id="UP001163105">
    <property type="component" value="Unassembled WGS sequence"/>
</dbReference>
<sequence>MEVYWMDGWMDAWDDARLNAPWCCSSSSSSNSITNGTKHTFTRISDLQRPPPTMKTPFAIAANPDTDVWKKPPSHDVFNAPYITHSRGHTKSFASASLTFTCPYGTQFDQAGFLLVFHPPSSHLPFPANHIKSPTDTPAHRRWIKAGVELFDGAPRLSTVCCDNWADWSVASLPPSSSSGGGGGSADDEAVAGVLSGARPVTILIERETSHNGNCLWVYHVDAATGRRTPMREINWPFGEPAEPGWELEVAAAVARPAKDTSEKLEATFTDFVVKWT</sequence>
<dbReference type="PANTHER" id="PTHR35332">
    <property type="entry name" value="REGULATION OF ENOLASE PROTEIN 1"/>
    <property type="match status" value="1"/>
</dbReference>
<dbReference type="EMBL" id="JAQHRD010000001">
    <property type="protein sequence ID" value="KAJ6445291.1"/>
    <property type="molecule type" value="Genomic_DNA"/>
</dbReference>
<evidence type="ECO:0000313" key="1">
    <source>
        <dbReference type="EMBL" id="KAJ6445291.1"/>
    </source>
</evidence>
<accession>A0AB34G2U3</accession>
<evidence type="ECO:0000313" key="2">
    <source>
        <dbReference type="Proteomes" id="UP001163105"/>
    </source>
</evidence>
<gene>
    <name evidence="1" type="ORF">O9K51_00050</name>
</gene>
<organism evidence="1 2">
    <name type="scientific">Purpureocillium lavendulum</name>
    <dbReference type="NCBI Taxonomy" id="1247861"/>
    <lineage>
        <taxon>Eukaryota</taxon>
        <taxon>Fungi</taxon>
        <taxon>Dikarya</taxon>
        <taxon>Ascomycota</taxon>
        <taxon>Pezizomycotina</taxon>
        <taxon>Sordariomycetes</taxon>
        <taxon>Hypocreomycetidae</taxon>
        <taxon>Hypocreales</taxon>
        <taxon>Ophiocordycipitaceae</taxon>
        <taxon>Purpureocillium</taxon>
    </lineage>
</organism>
<comment type="caution">
    <text evidence="1">The sequence shown here is derived from an EMBL/GenBank/DDBJ whole genome shotgun (WGS) entry which is preliminary data.</text>
</comment>
<name>A0AB34G2U3_9HYPO</name>
<dbReference type="PANTHER" id="PTHR35332:SF2">
    <property type="entry name" value="REGULATION OF ENOLASE PROTEIN 1"/>
    <property type="match status" value="1"/>
</dbReference>
<dbReference type="InterPro" id="IPR009784">
    <property type="entry name" value="DUF1349"/>
</dbReference>
<dbReference type="AlphaFoldDB" id="A0AB34G2U3"/>
<keyword evidence="2" id="KW-1185">Reference proteome</keyword>
<proteinExistence type="predicted"/>